<dbReference type="AlphaFoldDB" id="A0A6A6RCI2"/>
<evidence type="ECO:0000256" key="1">
    <source>
        <dbReference type="ARBA" id="ARBA00006924"/>
    </source>
</evidence>
<feature type="active site" description="Proton acceptor" evidence="4">
    <location>
        <position position="117"/>
    </location>
</feature>
<dbReference type="OrthoDB" id="424302at2759"/>
<evidence type="ECO:0000256" key="2">
    <source>
        <dbReference type="ARBA" id="ARBA00022679"/>
    </source>
</evidence>
<feature type="domain" description="Deacetylase sirtuin-type" evidence="5">
    <location>
        <begin position="1"/>
        <end position="274"/>
    </location>
</feature>
<gene>
    <name evidence="6" type="ORF">BU16DRAFT_521230</name>
</gene>
<dbReference type="Proteomes" id="UP000799750">
    <property type="component" value="Unassembled WGS sequence"/>
</dbReference>
<dbReference type="Pfam" id="PF02146">
    <property type="entry name" value="SIR2"/>
    <property type="match status" value="1"/>
</dbReference>
<feature type="binding site" evidence="4">
    <location>
        <position position="167"/>
    </location>
    <ligand>
        <name>Zn(2+)</name>
        <dbReference type="ChEBI" id="CHEBI:29105"/>
    </ligand>
</feature>
<dbReference type="EMBL" id="MU004181">
    <property type="protein sequence ID" value="KAF2502515.1"/>
    <property type="molecule type" value="Genomic_DNA"/>
</dbReference>
<evidence type="ECO:0000259" key="5">
    <source>
        <dbReference type="PROSITE" id="PS50305"/>
    </source>
</evidence>
<feature type="binding site" evidence="4">
    <location>
        <position position="128"/>
    </location>
    <ligand>
        <name>Zn(2+)</name>
        <dbReference type="ChEBI" id="CHEBI:29105"/>
    </ligand>
</feature>
<comment type="similarity">
    <text evidence="1">Belongs to the sirtuin family. Class I subfamily.</text>
</comment>
<dbReference type="GO" id="GO:0005634">
    <property type="term" value="C:nucleus"/>
    <property type="evidence" value="ECO:0007669"/>
    <property type="project" value="TreeGrafter"/>
</dbReference>
<feature type="binding site" evidence="4">
    <location>
        <position position="125"/>
    </location>
    <ligand>
        <name>Zn(2+)</name>
        <dbReference type="ChEBI" id="CHEBI:29105"/>
    </ligand>
</feature>
<keyword evidence="4" id="KW-0862">Zinc</keyword>
<dbReference type="GO" id="GO:0070403">
    <property type="term" value="F:NAD+ binding"/>
    <property type="evidence" value="ECO:0007669"/>
    <property type="project" value="InterPro"/>
</dbReference>
<keyword evidence="4" id="KW-0479">Metal-binding</keyword>
<keyword evidence="3" id="KW-0520">NAD</keyword>
<keyword evidence="2" id="KW-0808">Transferase</keyword>
<dbReference type="GO" id="GO:0046872">
    <property type="term" value="F:metal ion binding"/>
    <property type="evidence" value="ECO:0007669"/>
    <property type="project" value="UniProtKB-KW"/>
</dbReference>
<feature type="binding site" evidence="4">
    <location>
        <position position="164"/>
    </location>
    <ligand>
        <name>Zn(2+)</name>
        <dbReference type="ChEBI" id="CHEBI:29105"/>
    </ligand>
</feature>
<dbReference type="PROSITE" id="PS50305">
    <property type="entry name" value="SIRTUIN"/>
    <property type="match status" value="1"/>
</dbReference>
<name>A0A6A6RCI2_9PEZI</name>
<dbReference type="InterPro" id="IPR003000">
    <property type="entry name" value="Sirtuin"/>
</dbReference>
<dbReference type="SUPFAM" id="SSF52467">
    <property type="entry name" value="DHS-like NAD/FAD-binding domain"/>
    <property type="match status" value="1"/>
</dbReference>
<dbReference type="PANTHER" id="PTHR11085">
    <property type="entry name" value="NAD-DEPENDENT PROTEIN DEACYLASE SIRTUIN-5, MITOCHONDRIAL-RELATED"/>
    <property type="match status" value="1"/>
</dbReference>
<dbReference type="GO" id="GO:0017136">
    <property type="term" value="F:histone deacetylase activity, NAD-dependent"/>
    <property type="evidence" value="ECO:0007669"/>
    <property type="project" value="TreeGrafter"/>
</dbReference>
<evidence type="ECO:0000313" key="6">
    <source>
        <dbReference type="EMBL" id="KAF2502515.1"/>
    </source>
</evidence>
<accession>A0A6A6RCI2</accession>
<proteinExistence type="inferred from homology"/>
<evidence type="ECO:0000313" key="7">
    <source>
        <dbReference type="Proteomes" id="UP000799750"/>
    </source>
</evidence>
<keyword evidence="7" id="KW-1185">Reference proteome</keyword>
<dbReference type="Gene3D" id="3.30.1600.10">
    <property type="entry name" value="SIR2/SIRT2 'Small Domain"/>
    <property type="match status" value="1"/>
</dbReference>
<organism evidence="6 7">
    <name type="scientific">Lophium mytilinum</name>
    <dbReference type="NCBI Taxonomy" id="390894"/>
    <lineage>
        <taxon>Eukaryota</taxon>
        <taxon>Fungi</taxon>
        <taxon>Dikarya</taxon>
        <taxon>Ascomycota</taxon>
        <taxon>Pezizomycotina</taxon>
        <taxon>Dothideomycetes</taxon>
        <taxon>Pleosporomycetidae</taxon>
        <taxon>Mytilinidiales</taxon>
        <taxon>Mytilinidiaceae</taxon>
        <taxon>Lophium</taxon>
    </lineage>
</organism>
<dbReference type="PANTHER" id="PTHR11085:SF10">
    <property type="entry name" value="NAD-DEPENDENT PROTEIN DEACYLASE SIRTUIN-5, MITOCHONDRIAL-RELATED"/>
    <property type="match status" value="1"/>
</dbReference>
<dbReference type="InterPro" id="IPR026590">
    <property type="entry name" value="Ssirtuin_cat_dom"/>
</dbReference>
<dbReference type="Gene3D" id="3.40.50.1220">
    <property type="entry name" value="TPP-binding domain"/>
    <property type="match status" value="1"/>
</dbReference>
<dbReference type="InterPro" id="IPR050134">
    <property type="entry name" value="NAD-dep_sirtuin_deacylases"/>
</dbReference>
<dbReference type="InterPro" id="IPR029035">
    <property type="entry name" value="DHS-like_NAD/FAD-binding_dom"/>
</dbReference>
<dbReference type="InterPro" id="IPR026591">
    <property type="entry name" value="Sirtuin_cat_small_dom_sf"/>
</dbReference>
<reference evidence="6" key="1">
    <citation type="journal article" date="2020" name="Stud. Mycol.">
        <title>101 Dothideomycetes genomes: a test case for predicting lifestyles and emergence of pathogens.</title>
        <authorList>
            <person name="Haridas S."/>
            <person name="Albert R."/>
            <person name="Binder M."/>
            <person name="Bloem J."/>
            <person name="Labutti K."/>
            <person name="Salamov A."/>
            <person name="Andreopoulos B."/>
            <person name="Baker S."/>
            <person name="Barry K."/>
            <person name="Bills G."/>
            <person name="Bluhm B."/>
            <person name="Cannon C."/>
            <person name="Castanera R."/>
            <person name="Culley D."/>
            <person name="Daum C."/>
            <person name="Ezra D."/>
            <person name="Gonzalez J."/>
            <person name="Henrissat B."/>
            <person name="Kuo A."/>
            <person name="Liang C."/>
            <person name="Lipzen A."/>
            <person name="Lutzoni F."/>
            <person name="Magnuson J."/>
            <person name="Mondo S."/>
            <person name="Nolan M."/>
            <person name="Ohm R."/>
            <person name="Pangilinan J."/>
            <person name="Park H.-J."/>
            <person name="Ramirez L."/>
            <person name="Alfaro M."/>
            <person name="Sun H."/>
            <person name="Tritt A."/>
            <person name="Yoshinaga Y."/>
            <person name="Zwiers L.-H."/>
            <person name="Turgeon B."/>
            <person name="Goodwin S."/>
            <person name="Spatafora J."/>
            <person name="Crous P."/>
            <person name="Grigoriev I."/>
        </authorList>
    </citation>
    <scope>NUCLEOTIDE SEQUENCE</scope>
    <source>
        <strain evidence="6">CBS 269.34</strain>
    </source>
</reference>
<evidence type="ECO:0000256" key="3">
    <source>
        <dbReference type="ARBA" id="ARBA00023027"/>
    </source>
</evidence>
<protein>
    <submittedName>
        <fullName evidence="6">DHS-like NAD/FAD-binding domain-containing protein</fullName>
    </submittedName>
</protein>
<sequence length="286" mass="30804">MSDFQIHLTESPRILALLGAGLSAPSGLPTFRGAGGLWWMHDAKQLSTPQAFDENPGLVWEFYLERRAAAKEARPNAAHFALAELARRVPEFNAISMNIDGLSERAGHPPAQISFLHGNLFSIRCTTCPHTIHDEAAEAIIAALTTALAHSSTSNLSAASVPTCPACHTGLLRPGVVWFGEALPSATLASLYAWIEAAPSIDTMLVIGTSAEVYPATAYIEAARKKLARVAVVNIEQEDPGLLGLEEQDWYFQGDAGDLVPEMLKKVVEELGNVELIDVKKITEVI</sequence>
<evidence type="ECO:0000256" key="4">
    <source>
        <dbReference type="PROSITE-ProRule" id="PRU00236"/>
    </source>
</evidence>